<name>A0AAD9JPF5_9ANNE</name>
<dbReference type="FunFam" id="3.10.330.20:FF:000002">
    <property type="entry name" value="tRNA (adenine(58)-N(1))-methyltransferase catalytic subunit TRMT61A"/>
    <property type="match status" value="1"/>
</dbReference>
<keyword evidence="6 8" id="KW-0539">Nucleus</keyword>
<dbReference type="GO" id="GO:0005634">
    <property type="term" value="C:nucleus"/>
    <property type="evidence" value="ECO:0007669"/>
    <property type="project" value="UniProtKB-SubCell"/>
</dbReference>
<dbReference type="PANTHER" id="PTHR12133:SF2">
    <property type="entry name" value="TRNA (ADENINE(58)-N(1))-METHYLTRANSFERASE CATALYTIC SUBUNIT TRMT61A"/>
    <property type="match status" value="1"/>
</dbReference>
<comment type="similarity">
    <text evidence="8">Belongs to the class I-like SAM-binding methyltransferase superfamily. TRM61 family.</text>
</comment>
<evidence type="ECO:0000256" key="4">
    <source>
        <dbReference type="ARBA" id="ARBA00022691"/>
    </source>
</evidence>
<feature type="domain" description="tRNA (adenine(58)-N(1))-methyltransferase catalytic subunit TRM61 C-terminal" evidence="11">
    <location>
        <begin position="62"/>
        <end position="361"/>
    </location>
</feature>
<evidence type="ECO:0000256" key="7">
    <source>
        <dbReference type="ARBA" id="ARBA00048481"/>
    </source>
</evidence>
<dbReference type="InterPro" id="IPR029063">
    <property type="entry name" value="SAM-dependent_MTases_sf"/>
</dbReference>
<dbReference type="EC" id="2.1.1.220" evidence="8"/>
<evidence type="ECO:0000256" key="3">
    <source>
        <dbReference type="ARBA" id="ARBA00022679"/>
    </source>
</evidence>
<keyword evidence="13" id="KW-1185">Reference proteome</keyword>
<dbReference type="AlphaFoldDB" id="A0AAD9JPF5"/>
<evidence type="ECO:0000256" key="9">
    <source>
        <dbReference type="PIRSR" id="PIRSR017269-1"/>
    </source>
</evidence>
<organism evidence="12 13">
    <name type="scientific">Paralvinella palmiformis</name>
    <dbReference type="NCBI Taxonomy" id="53620"/>
    <lineage>
        <taxon>Eukaryota</taxon>
        <taxon>Metazoa</taxon>
        <taxon>Spiralia</taxon>
        <taxon>Lophotrochozoa</taxon>
        <taxon>Annelida</taxon>
        <taxon>Polychaeta</taxon>
        <taxon>Sedentaria</taxon>
        <taxon>Canalipalpata</taxon>
        <taxon>Terebellida</taxon>
        <taxon>Terebelliformia</taxon>
        <taxon>Alvinellidae</taxon>
        <taxon>Paralvinella</taxon>
    </lineage>
</organism>
<feature type="binding site" evidence="9">
    <location>
        <position position="133"/>
    </location>
    <ligand>
        <name>S-adenosyl-L-methionine</name>
        <dbReference type="ChEBI" id="CHEBI:59789"/>
    </ligand>
</feature>
<dbReference type="GO" id="GO:0031515">
    <property type="term" value="C:tRNA (m1A) methyltransferase complex"/>
    <property type="evidence" value="ECO:0007669"/>
    <property type="project" value="UniProtKB-UniRule"/>
</dbReference>
<dbReference type="InterPro" id="IPR014816">
    <property type="entry name" value="tRNA_MeTrfase_Gcd14"/>
</dbReference>
<reference evidence="12" key="1">
    <citation type="journal article" date="2023" name="Mol. Biol. Evol.">
        <title>Third-Generation Sequencing Reveals the Adaptive Role of the Epigenome in Three Deep-Sea Polychaetes.</title>
        <authorList>
            <person name="Perez M."/>
            <person name="Aroh O."/>
            <person name="Sun Y."/>
            <person name="Lan Y."/>
            <person name="Juniper S.K."/>
            <person name="Young C.R."/>
            <person name="Angers B."/>
            <person name="Qian P.Y."/>
        </authorList>
    </citation>
    <scope>NUCLEOTIDE SEQUENCE</scope>
    <source>
        <strain evidence="12">P08H-3</strain>
    </source>
</reference>
<evidence type="ECO:0000256" key="8">
    <source>
        <dbReference type="PIRNR" id="PIRNR017269"/>
    </source>
</evidence>
<evidence type="ECO:0000313" key="13">
    <source>
        <dbReference type="Proteomes" id="UP001208570"/>
    </source>
</evidence>
<gene>
    <name evidence="12" type="ORF">LSH36_204g05005</name>
</gene>
<dbReference type="PROSITE" id="PS51620">
    <property type="entry name" value="SAM_TRM61"/>
    <property type="match status" value="1"/>
</dbReference>
<accession>A0AAD9JPF5</accession>
<feature type="compositionally biased region" description="Low complexity" evidence="10">
    <location>
        <begin position="252"/>
        <end position="261"/>
    </location>
</feature>
<dbReference type="CDD" id="cd02440">
    <property type="entry name" value="AdoMet_MTases"/>
    <property type="match status" value="1"/>
</dbReference>
<keyword evidence="5 8" id="KW-0819">tRNA processing</keyword>
<dbReference type="Gene3D" id="3.10.330.20">
    <property type="match status" value="1"/>
</dbReference>
<keyword evidence="4 8" id="KW-0949">S-adenosyl-L-methionine</keyword>
<evidence type="ECO:0000256" key="6">
    <source>
        <dbReference type="ARBA" id="ARBA00023242"/>
    </source>
</evidence>
<comment type="function">
    <text evidence="8">Catalytic subunit of tRNA (adenine-N(1)-)-methyltransferase, which catalyzes the formation of N(1)-methyladenine at position 58 (m1A58) in initiator methionyl-tRNA.</text>
</comment>
<evidence type="ECO:0000256" key="5">
    <source>
        <dbReference type="ARBA" id="ARBA00022694"/>
    </source>
</evidence>
<feature type="region of interest" description="Disordered" evidence="10">
    <location>
        <begin position="252"/>
        <end position="323"/>
    </location>
</feature>
<sequence length="365" mass="40684">MSFDHYKKTIEEGDTVILFLGFDNMIQFIVDKSRTHQTKYGAVKHKDLIGVRYGSKIQCSKGYAHVLHPTSELWTQNLPHRTQILYSTDISFITFLLDLKPGAVVVEAGTGSGSLSHALLRIITPGGHLHTFDFHEQRVQKADQEFKEHGFGDSVTVSQRDVLTDGFGLDGIADAIFLDLPAPWDVVQHAKKAFKRLGGRLCSFSPCIEQVQRVSDTLHKQHFSEIQTYECLTRSFDVRTINMPMPDLGCSTDSYSSSSHSDSIHKPVIGQTVDDDDDGGDDTKKKPNTGKSPLRKDTSHSEADDDDDEDEPTTKQARNEGNKEVMMKKTSLHKSPSSYVFKSGITPNLMTGHTGYLTFATLFPE</sequence>
<evidence type="ECO:0000259" key="11">
    <source>
        <dbReference type="Pfam" id="PF08704"/>
    </source>
</evidence>
<dbReference type="GO" id="GO:0160107">
    <property type="term" value="F:tRNA (adenine(58)-N1)-methyltransferase activity"/>
    <property type="evidence" value="ECO:0007669"/>
    <property type="project" value="UniProtKB-EC"/>
</dbReference>
<dbReference type="EMBL" id="JAODUP010000204">
    <property type="protein sequence ID" value="KAK2156826.1"/>
    <property type="molecule type" value="Genomic_DNA"/>
</dbReference>
<feature type="binding site" evidence="9">
    <location>
        <begin position="112"/>
        <end position="115"/>
    </location>
    <ligand>
        <name>S-adenosyl-L-methionine</name>
        <dbReference type="ChEBI" id="CHEBI:59789"/>
    </ligand>
</feature>
<evidence type="ECO:0000256" key="10">
    <source>
        <dbReference type="SAM" id="MobiDB-lite"/>
    </source>
</evidence>
<dbReference type="InterPro" id="IPR049470">
    <property type="entry name" value="TRM61_C"/>
</dbReference>
<protein>
    <recommendedName>
        <fullName evidence="8">tRNA (adenine(58)-N(1))-methyltransferase catalytic subunit TRMT61A</fullName>
        <ecNumber evidence="8">2.1.1.220</ecNumber>
    </recommendedName>
</protein>
<keyword evidence="3 8" id="KW-0808">Transferase</keyword>
<keyword evidence="2 8" id="KW-0489">Methyltransferase</keyword>
<dbReference type="Gene3D" id="3.40.50.150">
    <property type="entry name" value="Vaccinia Virus protein VP39"/>
    <property type="match status" value="1"/>
</dbReference>
<comment type="catalytic activity">
    <reaction evidence="7">
        <text>an adenosine in mRNA + S-adenosyl-L-methionine = an N(1)-methyladenosine in mRNA + S-adenosyl-L-homocysteine + H(+)</text>
        <dbReference type="Rhea" id="RHEA:55392"/>
        <dbReference type="Rhea" id="RHEA-COMP:12414"/>
        <dbReference type="Rhea" id="RHEA-COMP:12415"/>
        <dbReference type="ChEBI" id="CHEBI:15378"/>
        <dbReference type="ChEBI" id="CHEBI:57856"/>
        <dbReference type="ChEBI" id="CHEBI:59789"/>
        <dbReference type="ChEBI" id="CHEBI:74411"/>
        <dbReference type="ChEBI" id="CHEBI:74491"/>
    </reaction>
</comment>
<dbReference type="Proteomes" id="UP001208570">
    <property type="component" value="Unassembled WGS sequence"/>
</dbReference>
<comment type="subcellular location">
    <subcellularLocation>
        <location evidence="1 8">Nucleus</location>
    </subcellularLocation>
</comment>
<comment type="catalytic activity">
    <reaction evidence="8">
        <text>adenosine(58) in tRNA + S-adenosyl-L-methionine = N(1)-methyladenosine(58) in tRNA + S-adenosyl-L-homocysteine + H(+)</text>
        <dbReference type="Rhea" id="RHEA:43152"/>
        <dbReference type="Rhea" id="RHEA-COMP:10365"/>
        <dbReference type="Rhea" id="RHEA-COMP:10366"/>
        <dbReference type="ChEBI" id="CHEBI:15378"/>
        <dbReference type="ChEBI" id="CHEBI:57856"/>
        <dbReference type="ChEBI" id="CHEBI:59789"/>
        <dbReference type="ChEBI" id="CHEBI:74411"/>
        <dbReference type="ChEBI" id="CHEBI:74491"/>
        <dbReference type="EC" id="2.1.1.220"/>
    </reaction>
</comment>
<dbReference type="Pfam" id="PF08704">
    <property type="entry name" value="GCD14"/>
    <property type="match status" value="1"/>
</dbReference>
<evidence type="ECO:0000313" key="12">
    <source>
        <dbReference type="EMBL" id="KAK2156826.1"/>
    </source>
</evidence>
<evidence type="ECO:0000256" key="1">
    <source>
        <dbReference type="ARBA" id="ARBA00004123"/>
    </source>
</evidence>
<feature type="binding site" evidence="9">
    <location>
        <position position="179"/>
    </location>
    <ligand>
        <name>S-adenosyl-L-methionine</name>
        <dbReference type="ChEBI" id="CHEBI:59789"/>
    </ligand>
</feature>
<dbReference type="GO" id="GO:0030488">
    <property type="term" value="P:tRNA methylation"/>
    <property type="evidence" value="ECO:0007669"/>
    <property type="project" value="InterPro"/>
</dbReference>
<dbReference type="SUPFAM" id="SSF53335">
    <property type="entry name" value="S-adenosyl-L-methionine-dependent methyltransferases"/>
    <property type="match status" value="1"/>
</dbReference>
<dbReference type="PIRSF" id="PIRSF017269">
    <property type="entry name" value="GCD14"/>
    <property type="match status" value="1"/>
</dbReference>
<comment type="caution">
    <text evidence="12">The sequence shown here is derived from an EMBL/GenBank/DDBJ whole genome shotgun (WGS) entry which is preliminary data.</text>
</comment>
<proteinExistence type="inferred from homology"/>
<dbReference type="PANTHER" id="PTHR12133">
    <property type="entry name" value="TRNA (ADENINE(58)-N(1))-METHYLTRANSFERASE"/>
    <property type="match status" value="1"/>
</dbReference>
<evidence type="ECO:0000256" key="2">
    <source>
        <dbReference type="ARBA" id="ARBA00022603"/>
    </source>
</evidence>